<feature type="region of interest" description="Disordered" evidence="1">
    <location>
        <begin position="81"/>
        <end position="106"/>
    </location>
</feature>
<dbReference type="GeneID" id="101857176"/>
<feature type="compositionally biased region" description="Basic and acidic residues" evidence="1">
    <location>
        <begin position="222"/>
        <end position="237"/>
    </location>
</feature>
<dbReference type="PANTHER" id="PTHR12419">
    <property type="entry name" value="OTU DOMAIN CONTAINING PROTEIN"/>
    <property type="match status" value="1"/>
</dbReference>
<feature type="compositionally biased region" description="Basic and acidic residues" evidence="1">
    <location>
        <begin position="248"/>
        <end position="257"/>
    </location>
</feature>
<dbReference type="InterPro" id="IPR038765">
    <property type="entry name" value="Papain-like_cys_pep_sf"/>
</dbReference>
<keyword evidence="3" id="KW-1185">Reference proteome</keyword>
<proteinExistence type="predicted"/>
<accession>A0ABM0JHB8</accession>
<evidence type="ECO:0000259" key="2">
    <source>
        <dbReference type="PROSITE" id="PS50802"/>
    </source>
</evidence>
<organism evidence="3 4">
    <name type="scientific">Aplysia californica</name>
    <name type="common">California sea hare</name>
    <dbReference type="NCBI Taxonomy" id="6500"/>
    <lineage>
        <taxon>Eukaryota</taxon>
        <taxon>Metazoa</taxon>
        <taxon>Spiralia</taxon>
        <taxon>Lophotrochozoa</taxon>
        <taxon>Mollusca</taxon>
        <taxon>Gastropoda</taxon>
        <taxon>Heterobranchia</taxon>
        <taxon>Euthyneura</taxon>
        <taxon>Tectipleura</taxon>
        <taxon>Aplysiida</taxon>
        <taxon>Aplysioidea</taxon>
        <taxon>Aplysiidae</taxon>
        <taxon>Aplysia</taxon>
    </lineage>
</organism>
<feature type="region of interest" description="Disordered" evidence="1">
    <location>
        <begin position="281"/>
        <end position="318"/>
    </location>
</feature>
<dbReference type="CDD" id="cd22755">
    <property type="entry name" value="OTU_CeDUB-like"/>
    <property type="match status" value="1"/>
</dbReference>
<dbReference type="SUPFAM" id="SSF54001">
    <property type="entry name" value="Cysteine proteinases"/>
    <property type="match status" value="1"/>
</dbReference>
<dbReference type="PROSITE" id="PS50802">
    <property type="entry name" value="OTU"/>
    <property type="match status" value="1"/>
</dbReference>
<dbReference type="Pfam" id="PF02338">
    <property type="entry name" value="OTU"/>
    <property type="match status" value="1"/>
</dbReference>
<dbReference type="RefSeq" id="XP_005093661.1">
    <property type="nucleotide sequence ID" value="XM_005093604.3"/>
</dbReference>
<feature type="compositionally biased region" description="Low complexity" evidence="1">
    <location>
        <begin position="286"/>
        <end position="304"/>
    </location>
</feature>
<reference evidence="4" key="1">
    <citation type="submission" date="2025-08" db="UniProtKB">
        <authorList>
            <consortium name="RefSeq"/>
        </authorList>
    </citation>
    <scope>IDENTIFICATION</scope>
</reference>
<feature type="compositionally biased region" description="Low complexity" evidence="1">
    <location>
        <begin position="82"/>
        <end position="97"/>
    </location>
</feature>
<evidence type="ECO:0000313" key="4">
    <source>
        <dbReference type="RefSeq" id="XP_005093661.1"/>
    </source>
</evidence>
<protein>
    <submittedName>
        <fullName evidence="4">OVARIAN TUMOR DOMAIN-containing deubiquitinating enzyme 6</fullName>
    </submittedName>
</protein>
<sequence length="495" mass="55514">MVSVERGRPPENNSNSRRRLRTFPHRLHIDPDLAFTSLADSFFEDMAGGPALLNPMFPSPSSSFFHSMWDDIRPARRRYRVTSPSSPTWSRPSWASPKYETLRSPSPPGKVIPIKVEHITESRTPDTNKKWINPSVVTSSSKSEPPIVVDDEPVEVPIIYKSASADRSCPGISSHRRFSRNVCDSDSTVSVSPIKIEEDVIINKSSVQSLGARRSLFTHSKTLGDERSKHTLRDKSYEMNISNNSSGNDKDSERLSRETSSCSISNAISVDDIEVDVSSAVEKPSELSQPFSSSSDPSPSVSKTSTEDDEKEVNPAPSYPVYDILKDKLAQENRQIDYIRGDGNCFFRALSKQLYGSERFHKTIRSLIVDVIATNKDKFAQFVDGEDVQTHVMRMAEDHSWATTCEIYAAATLLQRDIYMLTPNHRNIKYSWLHFRPVFALSTDSVEVSHHPCYISLCNTNGNHYDRVVADHGGCNCFLPHPEMDGVSFSVDLTS</sequence>
<evidence type="ECO:0000313" key="3">
    <source>
        <dbReference type="Proteomes" id="UP000694888"/>
    </source>
</evidence>
<dbReference type="InterPro" id="IPR050704">
    <property type="entry name" value="Peptidase_C85-like"/>
</dbReference>
<dbReference type="Gene3D" id="3.90.70.80">
    <property type="match status" value="1"/>
</dbReference>
<gene>
    <name evidence="4" type="primary">LOC101857176</name>
</gene>
<dbReference type="PANTHER" id="PTHR12419:SF7">
    <property type="entry name" value="OTU DOMAIN-CONTAINING PROTEIN 3"/>
    <property type="match status" value="1"/>
</dbReference>
<feature type="domain" description="OTU" evidence="2">
    <location>
        <begin position="334"/>
        <end position="471"/>
    </location>
</feature>
<dbReference type="InterPro" id="IPR003323">
    <property type="entry name" value="OTU_dom"/>
</dbReference>
<dbReference type="Proteomes" id="UP000694888">
    <property type="component" value="Unplaced"/>
</dbReference>
<feature type="region of interest" description="Disordered" evidence="1">
    <location>
        <begin position="221"/>
        <end position="258"/>
    </location>
</feature>
<evidence type="ECO:0000256" key="1">
    <source>
        <dbReference type="SAM" id="MobiDB-lite"/>
    </source>
</evidence>
<name>A0ABM0JHB8_APLCA</name>